<evidence type="ECO:0000256" key="2">
    <source>
        <dbReference type="ARBA" id="ARBA00022999"/>
    </source>
</evidence>
<evidence type="ECO:0000256" key="3">
    <source>
        <dbReference type="PROSITE-ProRule" id="PRU00191"/>
    </source>
</evidence>
<dbReference type="InterPro" id="IPR036860">
    <property type="entry name" value="SH2_dom_sf"/>
</dbReference>
<evidence type="ECO:0000256" key="5">
    <source>
        <dbReference type="SAM" id="MobiDB-lite"/>
    </source>
</evidence>
<feature type="compositionally biased region" description="Polar residues" evidence="5">
    <location>
        <begin position="16"/>
        <end position="25"/>
    </location>
</feature>
<dbReference type="SMART" id="SM00326">
    <property type="entry name" value="SH3"/>
    <property type="match status" value="1"/>
</dbReference>
<protein>
    <submittedName>
        <fullName evidence="8">Uncharacterized protein</fullName>
    </submittedName>
</protein>
<evidence type="ECO:0000259" key="6">
    <source>
        <dbReference type="PROSITE" id="PS50001"/>
    </source>
</evidence>
<dbReference type="PROSITE" id="PS50002">
    <property type="entry name" value="SH3"/>
    <property type="match status" value="1"/>
</dbReference>
<feature type="region of interest" description="Disordered" evidence="5">
    <location>
        <begin position="1"/>
        <end position="27"/>
    </location>
</feature>
<dbReference type="InterPro" id="IPR036028">
    <property type="entry name" value="SH3-like_dom_sf"/>
</dbReference>
<sequence>MGCIKSKELGLHGKTSRTNSSSSFQGHYVKDPTSKHFPAYRGSSVGTPQGSDGSEDFIVMALYDYDAIHKEDLSFQKGEHLKVLEESGEWWRAKSLSTGNEGYIPSNYVARVNSLETEDIFSFFSMKNIKPPAVVGKMEPDASFGLTWDLQIPIDSAVINDLLMDLSHCVSRKDAERQLLAPGNMIGSFMIRDSETTKGSFSLSVRDFDNSNNLDIVKHYKIRTLDNGGFYISPRNTFSSLQELVAHYKGSLLDFLKSEEGRHLQLPKLIDFSAQVRLGRIYSLHGNRRLELVIES</sequence>
<comment type="caution">
    <text evidence="8">The sequence shown here is derived from an EMBL/GenBank/DDBJ whole genome shotgun (WGS) entry which is preliminary data.</text>
</comment>
<keyword evidence="2 3" id="KW-0727">SH2 domain</keyword>
<dbReference type="PROSITE" id="PS50001">
    <property type="entry name" value="SH2"/>
    <property type="match status" value="1"/>
</dbReference>
<proteinExistence type="predicted"/>
<dbReference type="EMBL" id="JAIPUX010005289">
    <property type="protein sequence ID" value="KAH0619323.1"/>
    <property type="molecule type" value="Genomic_DNA"/>
</dbReference>
<dbReference type="InterPro" id="IPR000980">
    <property type="entry name" value="SH2"/>
</dbReference>
<evidence type="ECO:0000259" key="7">
    <source>
        <dbReference type="PROSITE" id="PS50002"/>
    </source>
</evidence>
<dbReference type="Proteomes" id="UP000826234">
    <property type="component" value="Unassembled WGS sequence"/>
</dbReference>
<feature type="domain" description="SH3" evidence="7">
    <location>
        <begin position="54"/>
        <end position="114"/>
    </location>
</feature>
<dbReference type="PRINTS" id="PR00452">
    <property type="entry name" value="SH3DOMAIN"/>
</dbReference>
<evidence type="ECO:0000256" key="1">
    <source>
        <dbReference type="ARBA" id="ARBA00022443"/>
    </source>
</evidence>
<evidence type="ECO:0000256" key="4">
    <source>
        <dbReference type="PROSITE-ProRule" id="PRU00192"/>
    </source>
</evidence>
<dbReference type="PANTHER" id="PTHR46037">
    <property type="entry name" value="PROTEIN ENHANCER OF SEVENLESS 2B"/>
    <property type="match status" value="1"/>
</dbReference>
<accession>A0ABQ7SPQ3</accession>
<reference evidence="8 9" key="1">
    <citation type="journal article" date="2022" name="Gigascience">
        <title>A chromosome-level genome assembly and annotation of the desert horned lizard, Phrynosoma platyrhinos, provides insight into chromosomal rearrangements among reptiles.</title>
        <authorList>
            <person name="Koochekian N."/>
            <person name="Ascanio A."/>
            <person name="Farleigh K."/>
            <person name="Card D.C."/>
            <person name="Schield D.R."/>
            <person name="Castoe T.A."/>
            <person name="Jezkova T."/>
        </authorList>
    </citation>
    <scope>NUCLEOTIDE SEQUENCE [LARGE SCALE GENOMIC DNA]</scope>
    <source>
        <strain evidence="8">NK-2021</strain>
    </source>
</reference>
<name>A0ABQ7SPQ3_PHRPL</name>
<dbReference type="Gene3D" id="2.30.30.40">
    <property type="entry name" value="SH3 Domains"/>
    <property type="match status" value="1"/>
</dbReference>
<organism evidence="8 9">
    <name type="scientific">Phrynosoma platyrhinos</name>
    <name type="common">Desert horned lizard</name>
    <dbReference type="NCBI Taxonomy" id="52577"/>
    <lineage>
        <taxon>Eukaryota</taxon>
        <taxon>Metazoa</taxon>
        <taxon>Chordata</taxon>
        <taxon>Craniata</taxon>
        <taxon>Vertebrata</taxon>
        <taxon>Euteleostomi</taxon>
        <taxon>Lepidosauria</taxon>
        <taxon>Squamata</taxon>
        <taxon>Bifurcata</taxon>
        <taxon>Unidentata</taxon>
        <taxon>Episquamata</taxon>
        <taxon>Toxicofera</taxon>
        <taxon>Iguania</taxon>
        <taxon>Phrynosomatidae</taxon>
        <taxon>Phrynosomatinae</taxon>
        <taxon>Phrynosoma</taxon>
    </lineage>
</organism>
<feature type="domain" description="SH2" evidence="6">
    <location>
        <begin position="170"/>
        <end position="268"/>
    </location>
</feature>
<dbReference type="SMART" id="SM00252">
    <property type="entry name" value="SH2"/>
    <property type="match status" value="1"/>
</dbReference>
<gene>
    <name evidence="8" type="ORF">JD844_019318</name>
</gene>
<dbReference type="SUPFAM" id="SSF50044">
    <property type="entry name" value="SH3-domain"/>
    <property type="match status" value="1"/>
</dbReference>
<dbReference type="InterPro" id="IPR043539">
    <property type="entry name" value="Grb2-like"/>
</dbReference>
<dbReference type="SUPFAM" id="SSF55550">
    <property type="entry name" value="SH2 domain"/>
    <property type="match status" value="1"/>
</dbReference>
<feature type="compositionally biased region" description="Basic and acidic residues" evidence="5">
    <location>
        <begin position="1"/>
        <end position="11"/>
    </location>
</feature>
<keyword evidence="9" id="KW-1185">Reference proteome</keyword>
<dbReference type="Pfam" id="PF00018">
    <property type="entry name" value="SH3_1"/>
    <property type="match status" value="1"/>
</dbReference>
<dbReference type="Pfam" id="PF00017">
    <property type="entry name" value="SH2"/>
    <property type="match status" value="1"/>
</dbReference>
<dbReference type="Gene3D" id="3.30.505.10">
    <property type="entry name" value="SH2 domain"/>
    <property type="match status" value="1"/>
</dbReference>
<evidence type="ECO:0000313" key="9">
    <source>
        <dbReference type="Proteomes" id="UP000826234"/>
    </source>
</evidence>
<keyword evidence="1 4" id="KW-0728">SH3 domain</keyword>
<dbReference type="PRINTS" id="PR00401">
    <property type="entry name" value="SH2DOMAIN"/>
</dbReference>
<evidence type="ECO:0000313" key="8">
    <source>
        <dbReference type="EMBL" id="KAH0619323.1"/>
    </source>
</evidence>
<dbReference type="InterPro" id="IPR001452">
    <property type="entry name" value="SH3_domain"/>
</dbReference>